<dbReference type="EMBL" id="JRHC01000002">
    <property type="protein sequence ID" value="KJF43762.1"/>
    <property type="molecule type" value="Genomic_DNA"/>
</dbReference>
<dbReference type="Proteomes" id="UP000032544">
    <property type="component" value="Unassembled WGS sequence"/>
</dbReference>
<feature type="domain" description="Contractile injection system tube protein N-terminal" evidence="1">
    <location>
        <begin position="4"/>
        <end position="173"/>
    </location>
</feature>
<comment type="caution">
    <text evidence="2">The sequence shown here is derived from an EMBL/GenBank/DDBJ whole genome shotgun (WGS) entry which is preliminary data.</text>
</comment>
<evidence type="ECO:0000313" key="3">
    <source>
        <dbReference type="Proteomes" id="UP000032544"/>
    </source>
</evidence>
<dbReference type="InterPro" id="IPR018392">
    <property type="entry name" value="LysM"/>
</dbReference>
<accession>A0A0D8JA46</accession>
<dbReference type="AlphaFoldDB" id="A0A0D8JA46"/>
<dbReference type="RefSeq" id="WP_045029695.1">
    <property type="nucleotide sequence ID" value="NZ_JRHC01000002.1"/>
</dbReference>
<organism evidence="2 3">
    <name type="scientific">Draconibacterium sediminis</name>
    <dbReference type="NCBI Taxonomy" id="1544798"/>
    <lineage>
        <taxon>Bacteria</taxon>
        <taxon>Pseudomonadati</taxon>
        <taxon>Bacteroidota</taxon>
        <taxon>Bacteroidia</taxon>
        <taxon>Marinilabiliales</taxon>
        <taxon>Prolixibacteraceae</taxon>
        <taxon>Draconibacterium</taxon>
    </lineage>
</organism>
<gene>
    <name evidence="2" type="ORF">LH29_11820</name>
</gene>
<name>A0A0D8JA46_9BACT</name>
<dbReference type="OrthoDB" id="9815939at2"/>
<sequence>MSGELTKLQIKAYSDEQFNNEVANGEFQTLLNPEKYVFKYKVEQNNQQASGTSSSSPRYNRTPPEDLELEFIFDRTGVLVNYGNPATADDNELSADKGNGIKEDIDQFKRVVFDYNGDEHRPNYLVILWGTLLFKGVLTEVDITFKLFKADGTPLRATANAKFKGFVEDTLRVATENNNSPDLTHIREVKEGDTLPLMTYRIYGDPKYYLEVAKANRITNFRKLKVGQKIFFPPIDKVS</sequence>
<protein>
    <recommendedName>
        <fullName evidence="1">Contractile injection system tube protein N-terminal domain-containing protein</fullName>
    </recommendedName>
</protein>
<keyword evidence="3" id="KW-1185">Reference proteome</keyword>
<dbReference type="PATRIC" id="fig|1544798.3.peg.2519"/>
<evidence type="ECO:0000259" key="1">
    <source>
        <dbReference type="Pfam" id="PF19266"/>
    </source>
</evidence>
<reference evidence="2 3" key="1">
    <citation type="submission" date="2014-09" db="EMBL/GenBank/DDBJ databases">
        <title>Draft Genome Sequence of Draconibacterium sp. JN14CK-3.</title>
        <authorList>
            <person name="Dong C."/>
            <person name="Lai Q."/>
            <person name="Shao Z."/>
        </authorList>
    </citation>
    <scope>NUCLEOTIDE SEQUENCE [LARGE SCALE GENOMIC DNA]</scope>
    <source>
        <strain evidence="2 3">JN14CK-3</strain>
    </source>
</reference>
<dbReference type="STRING" id="1544798.LH29_11820"/>
<proteinExistence type="predicted"/>
<dbReference type="Pfam" id="PF19266">
    <property type="entry name" value="CIS_tube"/>
    <property type="match status" value="1"/>
</dbReference>
<dbReference type="InterPro" id="IPR045361">
    <property type="entry name" value="CIS_tube_prot_N"/>
</dbReference>
<dbReference type="CDD" id="cd00118">
    <property type="entry name" value="LysM"/>
    <property type="match status" value="1"/>
</dbReference>
<evidence type="ECO:0000313" key="2">
    <source>
        <dbReference type="EMBL" id="KJF43762.1"/>
    </source>
</evidence>